<feature type="region of interest" description="Disordered" evidence="1">
    <location>
        <begin position="313"/>
        <end position="338"/>
    </location>
</feature>
<dbReference type="Pfam" id="PF11951">
    <property type="entry name" value="Fungal_trans_2"/>
    <property type="match status" value="1"/>
</dbReference>
<keyword evidence="3" id="KW-1185">Reference proteome</keyword>
<dbReference type="AlphaFoldDB" id="A0A2J6RDV8"/>
<dbReference type="OrthoDB" id="3469225at2759"/>
<evidence type="ECO:0000256" key="1">
    <source>
        <dbReference type="SAM" id="MobiDB-lite"/>
    </source>
</evidence>
<feature type="compositionally biased region" description="Basic and acidic residues" evidence="1">
    <location>
        <begin position="1"/>
        <end position="18"/>
    </location>
</feature>
<reference evidence="2 3" key="1">
    <citation type="submission" date="2016-04" db="EMBL/GenBank/DDBJ databases">
        <title>A degradative enzymes factory behind the ericoid mycorrhizal symbiosis.</title>
        <authorList>
            <consortium name="DOE Joint Genome Institute"/>
            <person name="Martino E."/>
            <person name="Morin E."/>
            <person name="Grelet G."/>
            <person name="Kuo A."/>
            <person name="Kohler A."/>
            <person name="Daghino S."/>
            <person name="Barry K."/>
            <person name="Choi C."/>
            <person name="Cichocki N."/>
            <person name="Clum A."/>
            <person name="Copeland A."/>
            <person name="Hainaut M."/>
            <person name="Haridas S."/>
            <person name="Labutti K."/>
            <person name="Lindquist E."/>
            <person name="Lipzen A."/>
            <person name="Khouja H.-R."/>
            <person name="Murat C."/>
            <person name="Ohm R."/>
            <person name="Olson A."/>
            <person name="Spatafora J."/>
            <person name="Veneault-Fourrey C."/>
            <person name="Henrissat B."/>
            <person name="Grigoriev I."/>
            <person name="Martin F."/>
            <person name="Perotto S."/>
        </authorList>
    </citation>
    <scope>NUCLEOTIDE SEQUENCE [LARGE SCALE GENOMIC DNA]</scope>
    <source>
        <strain evidence="2 3">F</strain>
    </source>
</reference>
<dbReference type="Proteomes" id="UP000235786">
    <property type="component" value="Unassembled WGS sequence"/>
</dbReference>
<dbReference type="InterPro" id="IPR021858">
    <property type="entry name" value="Fun_TF"/>
</dbReference>
<feature type="compositionally biased region" description="Basic and acidic residues" evidence="1">
    <location>
        <begin position="68"/>
        <end position="84"/>
    </location>
</feature>
<dbReference type="EMBL" id="KZ613950">
    <property type="protein sequence ID" value="PMD36699.1"/>
    <property type="molecule type" value="Genomic_DNA"/>
</dbReference>
<name>A0A2J6RDV8_HYAVF</name>
<feature type="region of interest" description="Disordered" evidence="1">
    <location>
        <begin position="1"/>
        <end position="116"/>
    </location>
</feature>
<accession>A0A2J6RDV8</accession>
<protein>
    <submittedName>
        <fullName evidence="2">Uncharacterized protein</fullName>
    </submittedName>
</protein>
<dbReference type="PANTHER" id="PTHR37540">
    <property type="entry name" value="TRANSCRIPTION FACTOR (ACR-2), PUTATIVE-RELATED-RELATED"/>
    <property type="match status" value="1"/>
</dbReference>
<organism evidence="2 3">
    <name type="scientific">Hyaloscypha variabilis (strain UAMH 11265 / GT02V1 / F)</name>
    <name type="common">Meliniomyces variabilis</name>
    <dbReference type="NCBI Taxonomy" id="1149755"/>
    <lineage>
        <taxon>Eukaryota</taxon>
        <taxon>Fungi</taxon>
        <taxon>Dikarya</taxon>
        <taxon>Ascomycota</taxon>
        <taxon>Pezizomycotina</taxon>
        <taxon>Leotiomycetes</taxon>
        <taxon>Helotiales</taxon>
        <taxon>Hyaloscyphaceae</taxon>
        <taxon>Hyaloscypha</taxon>
        <taxon>Hyaloscypha variabilis</taxon>
    </lineage>
</organism>
<proteinExistence type="predicted"/>
<evidence type="ECO:0000313" key="3">
    <source>
        <dbReference type="Proteomes" id="UP000235786"/>
    </source>
</evidence>
<dbReference type="PANTHER" id="PTHR37540:SF5">
    <property type="entry name" value="TRANSCRIPTION FACTOR DOMAIN-CONTAINING PROTEIN"/>
    <property type="match status" value="1"/>
</dbReference>
<sequence length="518" mass="57072">MQTRDREGRLARPPETNRKGSNAIPRVTATPQNTAAEPQSFEWIPVQGDPTARRRARAHISRGLRRKQVPERAQEPEGKQKDEGSTSSSSPGTRSEKGQSSATSAEGSPPHHEVDARSAQTVIENLILRRTLGTGGGSRGDDPFQCFPVKLSHRDQAILDHYLFVYAPGGLTAESRASFQGIKNFGFESALQHPSAFHVVLALGESHIAIMSGKEESEESIKHRWMAVKTVNERLSKKAAASDDSNIASVALLAGLELMFGCPRNYNIHMDGLKTMLELRGGVDTFRKRKPGLYATISWLDMVAACNLYSKRRFDRPRPPDAPPKQASGDEIPKSAPRLPPGYDMIQVLQDIFKKLGTVTSVIQGGNATSEERLDSSTFISETDAKLYSLKCLPDRTGNTSRRHHLNQVFPTVVLIYVTFISGYEGSASSKFLSRFEEILQDDAVDLGKVIVNVFQLLLAGVAFESESFTAEMSSLIEACAKMDWSAMRGAKVALFNFLVHDPACNGRLQDLWKDRVT</sequence>
<feature type="compositionally biased region" description="Basic residues" evidence="1">
    <location>
        <begin position="53"/>
        <end position="67"/>
    </location>
</feature>
<gene>
    <name evidence="2" type="ORF">L207DRAFT_586399</name>
</gene>
<evidence type="ECO:0000313" key="2">
    <source>
        <dbReference type="EMBL" id="PMD36699.1"/>
    </source>
</evidence>
<dbReference type="STRING" id="1149755.A0A2J6RDV8"/>